<dbReference type="SUPFAM" id="SSF49785">
    <property type="entry name" value="Galactose-binding domain-like"/>
    <property type="match status" value="1"/>
</dbReference>
<reference evidence="6 7" key="1">
    <citation type="submission" date="2020-08" db="EMBL/GenBank/DDBJ databases">
        <title>Genome public.</title>
        <authorList>
            <person name="Liu C."/>
            <person name="Sun Q."/>
        </authorList>
    </citation>
    <scope>NUCLEOTIDE SEQUENCE [LARGE SCALE GENOMIC DNA]</scope>
    <source>
        <strain evidence="6 7">NSJ-27</strain>
    </source>
</reference>
<keyword evidence="4" id="KW-0732">Signal</keyword>
<dbReference type="PANTHER" id="PTHR36848">
    <property type="entry name" value="DNA-BINDING PROTEIN (PUTATIVE SECRETED PROTEIN)-RELATED"/>
    <property type="match status" value="1"/>
</dbReference>
<dbReference type="RefSeq" id="WP_186996762.1">
    <property type="nucleotide sequence ID" value="NZ_JACOQK010000001.1"/>
</dbReference>
<protein>
    <submittedName>
        <fullName evidence="6">FIVAR domain-containing protein</fullName>
    </submittedName>
</protein>
<keyword evidence="3" id="KW-0812">Transmembrane</keyword>
<dbReference type="Gene3D" id="1.20.1270.90">
    <property type="entry name" value="AF1782-like"/>
    <property type="match status" value="3"/>
</dbReference>
<evidence type="ECO:0000256" key="2">
    <source>
        <dbReference type="SAM" id="MobiDB-lite"/>
    </source>
</evidence>
<name>A0ABR7ISG6_9CLOT</name>
<dbReference type="Pfam" id="PF07554">
    <property type="entry name" value="FIVAR"/>
    <property type="match status" value="3"/>
</dbReference>
<dbReference type="EMBL" id="JACOQK010000001">
    <property type="protein sequence ID" value="MBC5788085.1"/>
    <property type="molecule type" value="Genomic_DNA"/>
</dbReference>
<organism evidence="6 7">
    <name type="scientific">Clostridium facile</name>
    <dbReference type="NCBI Taxonomy" id="2763035"/>
    <lineage>
        <taxon>Bacteria</taxon>
        <taxon>Bacillati</taxon>
        <taxon>Bacillota</taxon>
        <taxon>Clostridia</taxon>
        <taxon>Eubacteriales</taxon>
        <taxon>Clostridiaceae</taxon>
        <taxon>Clostridium</taxon>
    </lineage>
</organism>
<keyword evidence="7" id="KW-1185">Reference proteome</keyword>
<feature type="signal peptide" evidence="4">
    <location>
        <begin position="1"/>
        <end position="24"/>
    </location>
</feature>
<gene>
    <name evidence="6" type="ORF">H8Z77_08655</name>
</gene>
<feature type="transmembrane region" description="Helical" evidence="3">
    <location>
        <begin position="1308"/>
        <end position="1327"/>
    </location>
</feature>
<evidence type="ECO:0000256" key="3">
    <source>
        <dbReference type="SAM" id="Phobius"/>
    </source>
</evidence>
<feature type="chain" id="PRO_5046304267" evidence="4">
    <location>
        <begin position="25"/>
        <end position="1331"/>
    </location>
</feature>
<feature type="compositionally biased region" description="Low complexity" evidence="2">
    <location>
        <begin position="1287"/>
        <end position="1298"/>
    </location>
</feature>
<evidence type="ECO:0000259" key="5">
    <source>
        <dbReference type="Pfam" id="PF02837"/>
    </source>
</evidence>
<comment type="caution">
    <text evidence="6">The sequence shown here is derived from an EMBL/GenBank/DDBJ whole genome shotgun (WGS) entry which is preliminary data.</text>
</comment>
<dbReference type="Proteomes" id="UP000649151">
    <property type="component" value="Unassembled WGS sequence"/>
</dbReference>
<evidence type="ECO:0000313" key="7">
    <source>
        <dbReference type="Proteomes" id="UP000649151"/>
    </source>
</evidence>
<dbReference type="Pfam" id="PF17132">
    <property type="entry name" value="Glyco_hydro_106"/>
    <property type="match status" value="1"/>
</dbReference>
<evidence type="ECO:0000313" key="6">
    <source>
        <dbReference type="EMBL" id="MBC5788085.1"/>
    </source>
</evidence>
<dbReference type="Gene3D" id="2.60.120.260">
    <property type="entry name" value="Galactose-binding domain-like"/>
    <property type="match status" value="1"/>
</dbReference>
<evidence type="ECO:0000256" key="4">
    <source>
        <dbReference type="SAM" id="SignalP"/>
    </source>
</evidence>
<feature type="domain" description="Glycosyl hydrolases family 2 sugar binding" evidence="5">
    <location>
        <begin position="943"/>
        <end position="1034"/>
    </location>
</feature>
<keyword evidence="3" id="KW-0472">Membrane</keyword>
<dbReference type="InterPro" id="IPR008979">
    <property type="entry name" value="Galactose-bd-like_sf"/>
</dbReference>
<accession>A0ABR7ISG6</accession>
<dbReference type="Pfam" id="PF02837">
    <property type="entry name" value="Glyco_hydro_2_N"/>
    <property type="match status" value="1"/>
</dbReference>
<feature type="region of interest" description="Disordered" evidence="2">
    <location>
        <begin position="1276"/>
        <end position="1298"/>
    </location>
</feature>
<dbReference type="InterPro" id="IPR006104">
    <property type="entry name" value="Glyco_hydro_2_N"/>
</dbReference>
<dbReference type="PANTHER" id="PTHR36848:SF2">
    <property type="entry name" value="SECRETED PROTEIN"/>
    <property type="match status" value="1"/>
</dbReference>
<comment type="similarity">
    <text evidence="1">Belongs to the glycosyl hydrolase 2 family.</text>
</comment>
<dbReference type="InterPro" id="IPR053161">
    <property type="entry name" value="Ulvan_degrading_GH"/>
</dbReference>
<evidence type="ECO:0000256" key="1">
    <source>
        <dbReference type="ARBA" id="ARBA00007401"/>
    </source>
</evidence>
<keyword evidence="3" id="KW-1133">Transmembrane helix</keyword>
<proteinExistence type="inferred from homology"/>
<sequence length="1331" mass="148684">MRKSKSTLKRIIAASICLSMLAAATVSSTGIVSAVETDEFAQKMENRFENPEMTHKLYARWWMAEGSHTDQTIIESVHELYDAGFGGIEFVTLDESKYLDNERYAWGSEEWIHDSHLVAKTCAELGMGFSMTGGTHWATSNLVNITPDEDKASQELGYKTIDLAAGESFNSALPTCELPGETTKQTLVKVISAKKVGTRQMQVGNCVDDAITLDENSLTDLTDQVSFDENGNPCLNYTATDDGTVIFAFWKYGTSESYKPATTGKSYTINYFDKTGVNALIDYWQQHVLDEEMQSYIKQVDEADFYMDSLELRPRGTNTTGQLWCTDYIEQFETRRGYDPSLYLPFMILREGSKAGNDKGNLRYQYELAGDEDCDFTDRIRNDMYQTDTDLYRENCLQPLEQWLDSFGMNLRAENSYGSMLEISQPIKDLDFVETESFEMGVEPELFRGMSGAAHLYNKRYSSETGAMYYQNYYNNNNYLRQIYYTQYASGIQKVVTHGYSSEYGPEQNCSWPGYEGMMPRFSERINKRQPWSMDYNELNTHLNRVQKVLEQGVPQMDLAILRNDYFFNCGLLRNDGSKDYINNDFHQHKGIYWQDTTLQDAGYTYDYFSPYLLQDQDITCSDGLIQADGVGYQAIVVYQEEMPYESAKVLLQWAQSGLPVILVDGPSTEFVRNSDQTGRVYKYNDGAAITTGSNDGLDEEMVAVMDQIRQLDNVKCIGSVEEAYDALAELNVKPRSENVEINQNIVPVMRKSEDATYLFLYNYMYEDTENYVGQVSVDGIYAPYVLDTWTGEVNEVVDYSYEDGRTILNVDIAPGEVMIFTLNPDVEDPTEKTIVNKDNVYKLSVEDGQTVMNVSESGPATITYSDGSTFKTNVEALDDINLDKWNLTVESWEPGDKLTRTEDRGFGYTTTEVTYSTNKVEKNAGELSELKPWKDIEAVGEDVSGVGHYTTTFTLPENWSSENQSIEFNAESFNNGTAALFVNDQQVGLNMDGRDADISQYCVPGENKIEVRVTSSLRNIMRKLDYAGWKDKDSWLNDVQPDDYGLTGEVKLVTMTKVPVTETQSNKSILNSVITYAENAKASGEYDNAIESVQKSFDAALENAKAVANNVGATQEEVDAAWQTLLNEIHKLGFIAGDKTELTSLIAAAEEINGELDRYVEAGKSEFIAALKAAQGVYQDGDAMQAEINEVADDLLNAMLNLRYKADKSILEEVVAEADKVNANAYTAESYAVLATAVKDAKAVLENENATQEEVDVAVTNVQSAMNGLVAVNGTVETPSENNPSTATQTGHTTTTTKATAAKTGDFAPIAGLAAIVVAGATVYCTRRKK</sequence>
<feature type="compositionally biased region" description="Polar residues" evidence="2">
    <location>
        <begin position="1276"/>
        <end position="1286"/>
    </location>
</feature>